<dbReference type="AlphaFoldDB" id="A0A6F8ZDY0"/>
<keyword evidence="1" id="KW-0805">Transcription regulation</keyword>
<dbReference type="PROSITE" id="PS50987">
    <property type="entry name" value="HTH_ARSR_2"/>
    <property type="match status" value="1"/>
</dbReference>
<evidence type="ECO:0000256" key="1">
    <source>
        <dbReference type="ARBA" id="ARBA00023015"/>
    </source>
</evidence>
<dbReference type="SMART" id="SM00418">
    <property type="entry name" value="HTH_ARSR"/>
    <property type="match status" value="1"/>
</dbReference>
<dbReference type="KEGG" id="hfv:R50_0572"/>
<sequence>MDWATIFRALGHPHRLALFRQLLEGPGEGSCCEAVAPGENACCVVDFTRRLPLAQSTISHHLQVLVAAGLVTVESRGPYSVYRLHEPTLEAFKAYVAQLRSCRTSASGPPVACWPEG</sequence>
<protein>
    <submittedName>
        <fullName evidence="5">Transcriptional regulator</fullName>
    </submittedName>
</protein>
<dbReference type="PANTHER" id="PTHR33154">
    <property type="entry name" value="TRANSCRIPTIONAL REGULATOR, ARSR FAMILY"/>
    <property type="match status" value="1"/>
</dbReference>
<dbReference type="PANTHER" id="PTHR33154:SF33">
    <property type="entry name" value="TRANSCRIPTIONAL REPRESSOR SDPR"/>
    <property type="match status" value="1"/>
</dbReference>
<dbReference type="InterPro" id="IPR036390">
    <property type="entry name" value="WH_DNA-bd_sf"/>
</dbReference>
<dbReference type="Pfam" id="PF01022">
    <property type="entry name" value="HTH_5"/>
    <property type="match status" value="1"/>
</dbReference>
<organism evidence="5 6">
    <name type="scientific">Candidatus Hydrogenisulfobacillus filiaventi</name>
    <dbReference type="NCBI Taxonomy" id="2707344"/>
    <lineage>
        <taxon>Bacteria</taxon>
        <taxon>Bacillati</taxon>
        <taxon>Bacillota</taxon>
        <taxon>Clostridia</taxon>
        <taxon>Eubacteriales</taxon>
        <taxon>Clostridiales Family XVII. Incertae Sedis</taxon>
        <taxon>Candidatus Hydrogenisulfobacillus</taxon>
    </lineage>
</organism>
<keyword evidence="2" id="KW-0238">DNA-binding</keyword>
<accession>A0A6F8ZDY0</accession>
<gene>
    <name evidence="5" type="ORF">R50_0572</name>
</gene>
<name>A0A6F8ZDY0_9FIRM</name>
<evidence type="ECO:0000259" key="4">
    <source>
        <dbReference type="PROSITE" id="PS50987"/>
    </source>
</evidence>
<evidence type="ECO:0000256" key="3">
    <source>
        <dbReference type="ARBA" id="ARBA00023163"/>
    </source>
</evidence>
<dbReference type="GO" id="GO:0003700">
    <property type="term" value="F:DNA-binding transcription factor activity"/>
    <property type="evidence" value="ECO:0007669"/>
    <property type="project" value="InterPro"/>
</dbReference>
<dbReference type="NCBIfam" id="NF033788">
    <property type="entry name" value="HTH_metalloreg"/>
    <property type="match status" value="1"/>
</dbReference>
<evidence type="ECO:0000313" key="5">
    <source>
        <dbReference type="EMBL" id="CAB1128078.1"/>
    </source>
</evidence>
<evidence type="ECO:0000313" key="6">
    <source>
        <dbReference type="Proteomes" id="UP000503399"/>
    </source>
</evidence>
<keyword evidence="3" id="KW-0804">Transcription</keyword>
<dbReference type="Gene3D" id="1.10.10.10">
    <property type="entry name" value="Winged helix-like DNA-binding domain superfamily/Winged helix DNA-binding domain"/>
    <property type="match status" value="1"/>
</dbReference>
<keyword evidence="6" id="KW-1185">Reference proteome</keyword>
<dbReference type="Proteomes" id="UP000503399">
    <property type="component" value="Chromosome"/>
</dbReference>
<proteinExistence type="predicted"/>
<reference evidence="5 6" key="1">
    <citation type="submission" date="2020-02" db="EMBL/GenBank/DDBJ databases">
        <authorList>
            <person name="Hogendoorn C."/>
        </authorList>
    </citation>
    <scope>NUCLEOTIDE SEQUENCE [LARGE SCALE GENOMIC DNA]</scope>
    <source>
        <strain evidence="5">R501</strain>
    </source>
</reference>
<dbReference type="InterPro" id="IPR036388">
    <property type="entry name" value="WH-like_DNA-bd_sf"/>
</dbReference>
<dbReference type="GO" id="GO:0003677">
    <property type="term" value="F:DNA binding"/>
    <property type="evidence" value="ECO:0007669"/>
    <property type="project" value="UniProtKB-KW"/>
</dbReference>
<dbReference type="CDD" id="cd00090">
    <property type="entry name" value="HTH_ARSR"/>
    <property type="match status" value="1"/>
</dbReference>
<dbReference type="InterPro" id="IPR001845">
    <property type="entry name" value="HTH_ArsR_DNA-bd_dom"/>
</dbReference>
<dbReference type="InterPro" id="IPR051081">
    <property type="entry name" value="HTH_MetalResp_TranReg"/>
</dbReference>
<dbReference type="InterPro" id="IPR011991">
    <property type="entry name" value="ArsR-like_HTH"/>
</dbReference>
<dbReference type="SUPFAM" id="SSF46785">
    <property type="entry name" value="Winged helix' DNA-binding domain"/>
    <property type="match status" value="1"/>
</dbReference>
<dbReference type="EMBL" id="LR778114">
    <property type="protein sequence ID" value="CAB1128078.1"/>
    <property type="molecule type" value="Genomic_DNA"/>
</dbReference>
<feature type="domain" description="HTH arsR-type" evidence="4">
    <location>
        <begin position="1"/>
        <end position="103"/>
    </location>
</feature>
<evidence type="ECO:0000256" key="2">
    <source>
        <dbReference type="ARBA" id="ARBA00023125"/>
    </source>
</evidence>